<evidence type="ECO:0000313" key="2">
    <source>
        <dbReference type="Proteomes" id="UP000391834"/>
    </source>
</evidence>
<keyword evidence="2" id="KW-1185">Reference proteome</keyword>
<dbReference type="PROSITE" id="PS51257">
    <property type="entry name" value="PROKAR_LIPOPROTEIN"/>
    <property type="match status" value="1"/>
</dbReference>
<reference evidence="1 2" key="1">
    <citation type="submission" date="2019-10" db="EMBL/GenBank/DDBJ databases">
        <title>Prolixibacter strains distinguished by the presence of nitrate reductase genes were adept at nitrate-dependent anaerobic corrosion of metallic iron and carbon steel.</title>
        <authorList>
            <person name="Iino T."/>
            <person name="Shono N."/>
            <person name="Ito K."/>
            <person name="Nakamura R."/>
            <person name="Sueoka K."/>
            <person name="Harayama S."/>
            <person name="Ohkuma M."/>
        </authorList>
    </citation>
    <scope>NUCLEOTIDE SEQUENCE [LARGE SCALE GENOMIC DNA]</scope>
    <source>
        <strain evidence="1 2">JCM 13498</strain>
    </source>
</reference>
<sequence>MKKLVFSILIGLIPLIYSCTYSTGGENFVDVDQNTTPPQVQNLTLDLNQDTLVVYQKTRYNFHFVSDKQPILGVVITLNNQDFVYDTVVGSIDIDPKVIPEGVYSMAMKVYTHTGTGSLADKTGTEAYLFQKTWVVIVEHPRAPDLKVTSSIENGFLRFHWDKFDSPFFYSYRLFIDNSGIGASYDHEFTDSNITSFVDSFYVGGKIRLQLFAKYRDLDGNIKATEFDYTYDYPLEMHIQENPDSLTVSWPSQPFQSKAFFSTSQSIDKTAMGADTSITLPAPGMGRTIDYQLEFQPVKKWRDFYLTYYQMKRYTLGVDDGQSFTEVVYDPSIHSFFVKSADYLRRLDAHLEVIASYDHSYDYKDNHSLAISKNHQTVYAVIAQQRRKFSMTLLNDLGGMPNGFGDNATFRVVKNLNDTIFLVGHNSNFSLLNILSNRVITTTDPLRTSGSIAYYQFAVSSDGHYAAFANELGVSVYEVVNDRQFVLQYENSNAYYSCLFNPREPNELVLNAQDGIHVMDCSTGQITRNLNQFVANPINFDPVTNNLLLVSNSQKKIYVYDYENNVVKLTLNHRASAWDFRLLNNTILFDAGYHLAVSDYVH</sequence>
<dbReference type="Gene3D" id="2.130.10.10">
    <property type="entry name" value="YVTN repeat-like/Quinoprotein amine dehydrogenase"/>
    <property type="match status" value="1"/>
</dbReference>
<dbReference type="RefSeq" id="WP_025866103.1">
    <property type="nucleotide sequence ID" value="NZ_BLAX01000001.1"/>
</dbReference>
<protein>
    <recommendedName>
        <fullName evidence="3">Lipoprotein</fullName>
    </recommendedName>
</protein>
<comment type="caution">
    <text evidence="1">The sequence shown here is derived from an EMBL/GenBank/DDBJ whole genome shotgun (WGS) entry which is preliminary data.</text>
</comment>
<dbReference type="SUPFAM" id="SSF69322">
    <property type="entry name" value="Tricorn protease domain 2"/>
    <property type="match status" value="1"/>
</dbReference>
<evidence type="ECO:0000313" key="1">
    <source>
        <dbReference type="EMBL" id="GET34607.1"/>
    </source>
</evidence>
<organism evidence="1 2">
    <name type="scientific">Prolixibacter bellariivorans</name>
    <dbReference type="NCBI Taxonomy" id="314319"/>
    <lineage>
        <taxon>Bacteria</taxon>
        <taxon>Pseudomonadati</taxon>
        <taxon>Bacteroidota</taxon>
        <taxon>Bacteroidia</taxon>
        <taxon>Marinilabiliales</taxon>
        <taxon>Prolixibacteraceae</taxon>
        <taxon>Prolixibacter</taxon>
    </lineage>
</organism>
<dbReference type="Proteomes" id="UP000391834">
    <property type="component" value="Unassembled WGS sequence"/>
</dbReference>
<gene>
    <name evidence="1" type="ORF">PbJCM13498_34700</name>
</gene>
<accession>A0A5M4B4I5</accession>
<dbReference type="AlphaFoldDB" id="A0A5M4B4I5"/>
<dbReference type="OrthoDB" id="980225at2"/>
<dbReference type="EMBL" id="BLAX01000001">
    <property type="protein sequence ID" value="GET34607.1"/>
    <property type="molecule type" value="Genomic_DNA"/>
</dbReference>
<proteinExistence type="predicted"/>
<evidence type="ECO:0008006" key="3">
    <source>
        <dbReference type="Google" id="ProtNLM"/>
    </source>
</evidence>
<name>A0A5M4B4I5_9BACT</name>
<dbReference type="InterPro" id="IPR015943">
    <property type="entry name" value="WD40/YVTN_repeat-like_dom_sf"/>
</dbReference>